<proteinExistence type="predicted"/>
<feature type="region of interest" description="Disordered" evidence="1">
    <location>
        <begin position="61"/>
        <end position="105"/>
    </location>
</feature>
<dbReference type="AlphaFoldDB" id="A0A1Z1UX53"/>
<protein>
    <submittedName>
        <fullName evidence="2">Uncharacterized protein</fullName>
    </submittedName>
</protein>
<dbReference type="EMBL" id="KX443401">
    <property type="protein sequence ID" value="ARX60070.1"/>
    <property type="molecule type" value="Genomic_DNA"/>
</dbReference>
<reference evidence="2" key="1">
    <citation type="journal article" date="2017" name="Genome Biol. Evol.">
        <title>Comparative Genomics of Rhodococcus equi Virulence Plasmids Indicates Host-Driven Evolution of the vap Pathogenicity Island.</title>
        <authorList>
            <person name="MacArthur I."/>
            <person name="Anastasi E."/>
            <person name="Alvarez S."/>
            <person name="Scortti M."/>
            <person name="Vazquez-Boland J.A."/>
        </authorList>
    </citation>
    <scope>NUCLEOTIDE SEQUENCE</scope>
    <source>
        <strain evidence="2">PAM1572</strain>
        <plasmid evidence="2">pVAPN1572</plasmid>
    </source>
</reference>
<feature type="compositionally biased region" description="Polar residues" evidence="1">
    <location>
        <begin position="93"/>
        <end position="105"/>
    </location>
</feature>
<evidence type="ECO:0000256" key="1">
    <source>
        <dbReference type="SAM" id="MobiDB-lite"/>
    </source>
</evidence>
<keyword evidence="2" id="KW-0614">Plasmid</keyword>
<name>A0A1Z1UX53_RHOHA</name>
<organism evidence="2">
    <name type="scientific">Rhodococcus hoagii</name>
    <name type="common">Corynebacterium equii</name>
    <dbReference type="NCBI Taxonomy" id="43767"/>
    <lineage>
        <taxon>Bacteria</taxon>
        <taxon>Bacillati</taxon>
        <taxon>Actinomycetota</taxon>
        <taxon>Actinomycetes</taxon>
        <taxon>Mycobacteriales</taxon>
        <taxon>Nocardiaceae</taxon>
        <taxon>Prescottella</taxon>
    </lineage>
</organism>
<evidence type="ECO:0000313" key="2">
    <source>
        <dbReference type="EMBL" id="ARX60070.1"/>
    </source>
</evidence>
<gene>
    <name evidence="2" type="ORF">pVAPN1572_0321</name>
</gene>
<accession>A0A1Z1UX53</accession>
<sequence length="105" mass="11923">MYFQKRRRANAFRNAHFKRYEGRSTGRSIERSPPHRADGFSDALHTALISVRRRASNRLDYRRSNGPRTAGNTVRADAVKRSAHRVKERLRTAGSSGPESARNSA</sequence>
<geneLocation type="plasmid" evidence="2">
    <name>pVAPN1572</name>
</geneLocation>